<feature type="compositionally biased region" description="Low complexity" evidence="1">
    <location>
        <begin position="135"/>
        <end position="155"/>
    </location>
</feature>
<keyword evidence="3" id="KW-1185">Reference proteome</keyword>
<organism evidence="2 3">
    <name type="scientific">Drechslerella dactyloides</name>
    <name type="common">Nematode-trapping fungus</name>
    <name type="synonym">Arthrobotrys dactyloides</name>
    <dbReference type="NCBI Taxonomy" id="74499"/>
    <lineage>
        <taxon>Eukaryota</taxon>
        <taxon>Fungi</taxon>
        <taxon>Dikarya</taxon>
        <taxon>Ascomycota</taxon>
        <taxon>Pezizomycotina</taxon>
        <taxon>Orbiliomycetes</taxon>
        <taxon>Orbiliales</taxon>
        <taxon>Orbiliaceae</taxon>
        <taxon>Drechslerella</taxon>
    </lineage>
</organism>
<feature type="region of interest" description="Disordered" evidence="1">
    <location>
        <begin position="381"/>
        <end position="407"/>
    </location>
</feature>
<proteinExistence type="predicted"/>
<feature type="region of interest" description="Disordered" evidence="1">
    <location>
        <begin position="455"/>
        <end position="508"/>
    </location>
</feature>
<sequence>MAERKKTAKQTRAPEMKARRRAKKSQSGDCPPSNQNERERSKATPAAHMVAGLDEAKSSVFSLATPSSAGMLHSSSMPKTSTYTANEVMSEKGQGSTRPSTPTWSNKRRRSTSSTDIASHQFQQPATYKKAKVEPTTTPSSFSPSHSHPAALHAADPAKDEDDKDDAVGDPHWHLNTSIVAHPTATGASWAAATVTAAAAASAPPYSDPSKAEAPPSETQVETAKAESGAYTSACVVAGAADADADAQLSNHSSSNPTADRHDNARTLPLPNFEWIEVSHTPEVFLIRLQLRSFLLLFGDLAPPARRPLKLKYVRQKVLCNPNLMWTSQEMGRMMQTVVSIVGDELVDLLPTKRTYVWSAGIGGGRGATRASSRIELGSKNMRRKTSGGQHASRATASAASGGSIVASRQRKQAIVSRLMQKVFTDDMWEDFLELLDGAEPRLFAHGHDVHVAGTGWQEDSRSRGRTSREYRASNSGGGRPAGRGRGRGKKQHLNIRSRVTAGSKSSNAANLEPAVKYELLRRLLVVAASCSRIKQRLQDNEEVAKSAANATKTAGKTLKAELGALIKDLKVRKKANANEEIIKELEGKVTEAHGQVSSLSLTNWLDMRKLDPRSSRPIGADLLGNVYYILPPVGEEDGEAAPALVGYASWVLCQKGPGLDHPLGKNWVEAEGDGGRTKEFYAVDGAPAIGELVEWIRQQEEESREQDGDKEGREGGGGGGPSACATTADCDVLVEKLQQFAQMLRAAATLAG</sequence>
<dbReference type="AlphaFoldDB" id="A0AAD6J8K7"/>
<feature type="compositionally biased region" description="Basic residues" evidence="1">
    <location>
        <begin position="483"/>
        <end position="496"/>
    </location>
</feature>
<feature type="compositionally biased region" description="Basic and acidic residues" evidence="1">
    <location>
        <begin position="701"/>
        <end position="715"/>
    </location>
</feature>
<dbReference type="EMBL" id="JAQGDS010000001">
    <property type="protein sequence ID" value="KAJ6264972.1"/>
    <property type="molecule type" value="Genomic_DNA"/>
</dbReference>
<feature type="region of interest" description="Disordered" evidence="1">
    <location>
        <begin position="202"/>
        <end position="226"/>
    </location>
</feature>
<gene>
    <name evidence="2" type="ORF">Dda_1126</name>
</gene>
<feature type="region of interest" description="Disordered" evidence="1">
    <location>
        <begin position="67"/>
        <end position="172"/>
    </location>
</feature>
<evidence type="ECO:0000256" key="1">
    <source>
        <dbReference type="SAM" id="MobiDB-lite"/>
    </source>
</evidence>
<reference evidence="2" key="1">
    <citation type="submission" date="2023-01" db="EMBL/GenBank/DDBJ databases">
        <title>The chitinases involved in constricting ring structure development in the nematode-trapping fungus Drechslerella dactyloides.</title>
        <authorList>
            <person name="Wang R."/>
            <person name="Zhang L."/>
            <person name="Tang P."/>
            <person name="Li S."/>
            <person name="Liang L."/>
        </authorList>
    </citation>
    <scope>NUCLEOTIDE SEQUENCE</scope>
    <source>
        <strain evidence="2">YMF1.00031</strain>
    </source>
</reference>
<dbReference type="Proteomes" id="UP001221413">
    <property type="component" value="Unassembled WGS sequence"/>
</dbReference>
<feature type="compositionally biased region" description="Polar residues" evidence="1">
    <location>
        <begin position="67"/>
        <end position="105"/>
    </location>
</feature>
<feature type="compositionally biased region" description="Polar residues" evidence="1">
    <location>
        <begin position="112"/>
        <end position="126"/>
    </location>
</feature>
<accession>A0AAD6J8K7</accession>
<feature type="compositionally biased region" description="Low complexity" evidence="1">
    <location>
        <begin position="392"/>
        <end position="407"/>
    </location>
</feature>
<evidence type="ECO:0000313" key="3">
    <source>
        <dbReference type="Proteomes" id="UP001221413"/>
    </source>
</evidence>
<feature type="compositionally biased region" description="Basic and acidic residues" evidence="1">
    <location>
        <begin position="459"/>
        <end position="472"/>
    </location>
</feature>
<name>A0AAD6J8K7_DREDA</name>
<feature type="region of interest" description="Disordered" evidence="1">
    <location>
        <begin position="701"/>
        <end position="725"/>
    </location>
</feature>
<comment type="caution">
    <text evidence="2">The sequence shown here is derived from an EMBL/GenBank/DDBJ whole genome shotgun (WGS) entry which is preliminary data.</text>
</comment>
<feature type="compositionally biased region" description="Polar residues" evidence="1">
    <location>
        <begin position="25"/>
        <end position="35"/>
    </location>
</feature>
<evidence type="ECO:0000313" key="2">
    <source>
        <dbReference type="EMBL" id="KAJ6264972.1"/>
    </source>
</evidence>
<protein>
    <submittedName>
        <fullName evidence="2">Uncharacterized protein</fullName>
    </submittedName>
</protein>
<feature type="region of interest" description="Disordered" evidence="1">
    <location>
        <begin position="1"/>
        <end position="51"/>
    </location>
</feature>